<keyword evidence="2" id="KW-1185">Reference proteome</keyword>
<dbReference type="EMBL" id="OR769218">
    <property type="protein sequence ID" value="WQJ54452.1"/>
    <property type="molecule type" value="Genomic_DNA"/>
</dbReference>
<name>A0ABZ0Z7L5_9CAUD</name>
<organism evidence="1 2">
    <name type="scientific">phage Lak_Megaphage_RVC_AP1_GC26</name>
    <dbReference type="NCBI Taxonomy" id="3109224"/>
    <lineage>
        <taxon>Viruses</taxon>
        <taxon>Duplodnaviria</taxon>
        <taxon>Heunggongvirae</taxon>
        <taxon>Uroviricota</taxon>
        <taxon>Caudoviricetes</taxon>
        <taxon>Caudoviricetes code 15 clade</taxon>
    </lineage>
</organism>
<sequence length="195" mass="23316">MQLLFFNYNNNMRTWLTESEQKKINDVYGGYSPSYKHVHLCFSHTDSLGNISYEFDLVLTQCTTSYNDLHFRESNYYRVNTKLSYRSWTLEQMIDLLPSTIYCDNEYNAVNIDKTKNYHTLKLHIIKQKDENKDIDYMYKILYKPINTKGIYKHIKIKKHEFKDPELEGDELITLVYDLMLWCISHGHLPSANKN</sequence>
<evidence type="ECO:0000313" key="2">
    <source>
        <dbReference type="Proteomes" id="UP001346559"/>
    </source>
</evidence>
<dbReference type="Proteomes" id="UP001346559">
    <property type="component" value="Segment"/>
</dbReference>
<accession>A0ABZ0Z7L5</accession>
<evidence type="ECO:0000313" key="1">
    <source>
        <dbReference type="EMBL" id="WQJ54452.1"/>
    </source>
</evidence>
<reference evidence="1 2" key="1">
    <citation type="submission" date="2023-11" db="EMBL/GenBank/DDBJ databases">
        <authorList>
            <person name="Cook R."/>
            <person name="Crisci M."/>
            <person name="Pye H."/>
            <person name="Adriaenssens E."/>
            <person name="Santini J."/>
        </authorList>
    </citation>
    <scope>NUCLEOTIDE SEQUENCE [LARGE SCALE GENOMIC DNA]</scope>
    <source>
        <strain evidence="1">Lak_Megaphage_RVC_AP1_GC26</strain>
    </source>
</reference>
<protein>
    <submittedName>
        <fullName evidence="1">Uncharacterized protein</fullName>
    </submittedName>
</protein>
<proteinExistence type="predicted"/>